<name>A0ABV2WQU7_9NOCA</name>
<sequence>MPDQIQLAAERLDLQSKAWTYEVKAELFNAAYKVDTLKDTSRLEWGLFQIPYEYYITSAEYIRARLAEGASEAEEIGTTLRIIVNAFLQQDTDQSHDFNKIAEIGQ</sequence>
<dbReference type="EMBL" id="JBEYBF010000009">
    <property type="protein sequence ID" value="MEU1953265.1"/>
    <property type="molecule type" value="Genomic_DNA"/>
</dbReference>
<keyword evidence="2" id="KW-1185">Reference proteome</keyword>
<gene>
    <name evidence="1" type="ORF">ABZ510_15490</name>
</gene>
<evidence type="ECO:0000313" key="1">
    <source>
        <dbReference type="EMBL" id="MEU1953265.1"/>
    </source>
</evidence>
<proteinExistence type="predicted"/>
<organism evidence="1 2">
    <name type="scientific">Nocardia rhamnosiphila</name>
    <dbReference type="NCBI Taxonomy" id="426716"/>
    <lineage>
        <taxon>Bacteria</taxon>
        <taxon>Bacillati</taxon>
        <taxon>Actinomycetota</taxon>
        <taxon>Actinomycetes</taxon>
        <taxon>Mycobacteriales</taxon>
        <taxon>Nocardiaceae</taxon>
        <taxon>Nocardia</taxon>
    </lineage>
</organism>
<dbReference type="RefSeq" id="WP_030523071.1">
    <property type="nucleotide sequence ID" value="NZ_JBEYBD010000006.1"/>
</dbReference>
<dbReference type="Proteomes" id="UP001550628">
    <property type="component" value="Unassembled WGS sequence"/>
</dbReference>
<comment type="caution">
    <text evidence="1">The sequence shown here is derived from an EMBL/GenBank/DDBJ whole genome shotgun (WGS) entry which is preliminary data.</text>
</comment>
<reference evidence="1 2" key="1">
    <citation type="submission" date="2024-06" db="EMBL/GenBank/DDBJ databases">
        <title>The Natural Products Discovery Center: Release of the First 8490 Sequenced Strains for Exploring Actinobacteria Biosynthetic Diversity.</title>
        <authorList>
            <person name="Kalkreuter E."/>
            <person name="Kautsar S.A."/>
            <person name="Yang D."/>
            <person name="Bader C.D."/>
            <person name="Teijaro C.N."/>
            <person name="Fluegel L."/>
            <person name="Davis C.M."/>
            <person name="Simpson J.R."/>
            <person name="Lauterbach L."/>
            <person name="Steele A.D."/>
            <person name="Gui C."/>
            <person name="Meng S."/>
            <person name="Li G."/>
            <person name="Viehrig K."/>
            <person name="Ye F."/>
            <person name="Su P."/>
            <person name="Kiefer A.F."/>
            <person name="Nichols A."/>
            <person name="Cepeda A.J."/>
            <person name="Yan W."/>
            <person name="Fan B."/>
            <person name="Jiang Y."/>
            <person name="Adhikari A."/>
            <person name="Zheng C.-J."/>
            <person name="Schuster L."/>
            <person name="Cowan T.M."/>
            <person name="Smanski M.J."/>
            <person name="Chevrette M.G."/>
            <person name="De Carvalho L.P.S."/>
            <person name="Shen B."/>
        </authorList>
    </citation>
    <scope>NUCLEOTIDE SEQUENCE [LARGE SCALE GENOMIC DNA]</scope>
    <source>
        <strain evidence="1 2">NPDC019708</strain>
    </source>
</reference>
<accession>A0ABV2WQU7</accession>
<dbReference type="GeneID" id="96244427"/>
<evidence type="ECO:0000313" key="2">
    <source>
        <dbReference type="Proteomes" id="UP001550628"/>
    </source>
</evidence>
<protein>
    <submittedName>
        <fullName evidence="1">Uncharacterized protein</fullName>
    </submittedName>
</protein>